<dbReference type="AlphaFoldDB" id="A0AB34FUN4"/>
<dbReference type="Proteomes" id="UP001163105">
    <property type="component" value="Unassembled WGS sequence"/>
</dbReference>
<name>A0AB34FUN4_9HYPO</name>
<proteinExistence type="predicted"/>
<keyword evidence="2" id="KW-1185">Reference proteome</keyword>
<dbReference type="EMBL" id="JAQHRD010000003">
    <property type="protein sequence ID" value="KAJ6443188.1"/>
    <property type="molecule type" value="Genomic_DNA"/>
</dbReference>
<protein>
    <submittedName>
        <fullName evidence="1">NADH-ubiquinone oxidoreductase 18 kDa subunit</fullName>
    </submittedName>
</protein>
<comment type="caution">
    <text evidence="1">The sequence shown here is derived from an EMBL/GenBank/DDBJ whole genome shotgun (WGS) entry which is preliminary data.</text>
</comment>
<evidence type="ECO:0000313" key="2">
    <source>
        <dbReference type="Proteomes" id="UP001163105"/>
    </source>
</evidence>
<organism evidence="1 2">
    <name type="scientific">Purpureocillium lavendulum</name>
    <dbReference type="NCBI Taxonomy" id="1247861"/>
    <lineage>
        <taxon>Eukaryota</taxon>
        <taxon>Fungi</taxon>
        <taxon>Dikarya</taxon>
        <taxon>Ascomycota</taxon>
        <taxon>Pezizomycotina</taxon>
        <taxon>Sordariomycetes</taxon>
        <taxon>Hypocreomycetidae</taxon>
        <taxon>Hypocreales</taxon>
        <taxon>Ophiocordycipitaceae</taxon>
        <taxon>Purpureocillium</taxon>
    </lineage>
</organism>
<accession>A0AB34FUN4</accession>
<evidence type="ECO:0000313" key="1">
    <source>
        <dbReference type="EMBL" id="KAJ6443188.1"/>
    </source>
</evidence>
<sequence>MAFVSRASRSSMRERSIRVLVSPTPVTFAERRSVLQVLEQYGPVDVFRMAPGYHSNFVSVTKEPATATKLVASSPLTYKLPKPRPRPDIYTADLDEPQSFHAEQPDVVSGHVGSATPAPAGAAASAAASAAAAATNAADAKEFKLDIFPATEYNHAYAMSGSALHHSWPEAYAKDRSFVAATLKQALPKTVAAEGLSHWLVHAGRTPKMDHKAKRLQLKSWLPSKMMV</sequence>
<reference evidence="1" key="1">
    <citation type="submission" date="2023-01" db="EMBL/GenBank/DDBJ databases">
        <title>The growth and conidiation of Purpureocillium lavendulum are regulated by nitrogen source and histone H3K14 acetylation.</title>
        <authorList>
            <person name="Tang P."/>
            <person name="Han J."/>
            <person name="Zhang C."/>
            <person name="Tang P."/>
            <person name="Qi F."/>
            <person name="Zhang K."/>
            <person name="Liang L."/>
        </authorList>
    </citation>
    <scope>NUCLEOTIDE SEQUENCE</scope>
    <source>
        <strain evidence="1">YMF1.00683</strain>
    </source>
</reference>
<gene>
    <name evidence="1" type="ORF">O9K51_04367</name>
</gene>